<sequence length="909" mass="98526">MNRLPFFLAICLGLARPAVGVDYVEDVLPILETYCLGCHTQDDAQGGLVMDSHKALMAGGGSGLAITPGVASSSRMFLMAAGKLEPVMPPDDMEGPTPEELEVLAEWIDDGAKGPDGDMPLKRTLRTPKVPTASDVDLPITAIAISPDGKRFAQARFGVIEISDAAGKPIANIQTHSGKINSLSFDASGQRILAATGLTGGYGQAVLYDALNGQLIREYVGHRDVLYAAEFSPDGTRIATAGYDQTISIWNTDSGDLITTLKGHNGAIFDLSFSPDGRHLVSACADETAKVWDTETGERMDTLSQPEGEVYAVRFTHDGKYLLAGSADNRLRVWRFVSVDRPRINPIVQTRFVDESPVVHFDLTKDGRGLVIISEAGNVKLLRTDDWSVVSAMTPLPDAATDLAVARDGSSVSISLMNGEIIKRTLPAIPDREQSARASRIEPIYLDVGPLATMDEAKSESIEGIIDVPRGVEVKGVIAQPSETDRYRFTAKRGEVWAIDADKTSGDLDPKIQVRDESGELVRRTRLQAVRDTYFTFRGKNSMQTNDFRLFGWQEIGLDQYLYSNGEVTKTWMHPRGPDSGFDVYPGEGTRHTYFGTTHTTHALGEPAYVVRELAADEAQEPNGLPVFDVYYENDDDPSRKTGSSSRLLFTAPIDGRFTVSVSDTRGHSGADYGYAFRVRPADPSFTVTVAKVEPEIHPGTGREVRLVSERSDGFEGPIEVSIGELPEGWRSTFPVTIEANQKTAFGMIWLPEGASPGENPVDLPVTASAEILGRTVERAAGMIRGLKVGGAAKVIPMIQPIDRDVPEGDSWTIEVPRGETVSARVVLKRSEGFDGEVRFGNENACLNSHHGVYVDNIGLSGLLVLPGSDEQVFFLTADPVAAPGERTIFLKTNQDKGTTSLPVTVRVK</sequence>
<dbReference type="InterPro" id="IPR036322">
    <property type="entry name" value="WD40_repeat_dom_sf"/>
</dbReference>
<gene>
    <name evidence="5" type="ORF">Pla100_45860</name>
</gene>
<protein>
    <submittedName>
        <fullName evidence="5">WD domain, G-beta repeat</fullName>
    </submittedName>
</protein>
<dbReference type="InterPro" id="IPR011429">
    <property type="entry name" value="Cyt_c_Planctomycete-type"/>
</dbReference>
<reference evidence="5 6" key="1">
    <citation type="submission" date="2019-02" db="EMBL/GenBank/DDBJ databases">
        <title>Deep-cultivation of Planctomycetes and their phenomic and genomic characterization uncovers novel biology.</title>
        <authorList>
            <person name="Wiegand S."/>
            <person name="Jogler M."/>
            <person name="Boedeker C."/>
            <person name="Pinto D."/>
            <person name="Vollmers J."/>
            <person name="Rivas-Marin E."/>
            <person name="Kohn T."/>
            <person name="Peeters S.H."/>
            <person name="Heuer A."/>
            <person name="Rast P."/>
            <person name="Oberbeckmann S."/>
            <person name="Bunk B."/>
            <person name="Jeske O."/>
            <person name="Meyerdierks A."/>
            <person name="Storesund J.E."/>
            <person name="Kallscheuer N."/>
            <person name="Luecker S."/>
            <person name="Lage O.M."/>
            <person name="Pohl T."/>
            <person name="Merkel B.J."/>
            <person name="Hornburger P."/>
            <person name="Mueller R.-W."/>
            <person name="Bruemmer F."/>
            <person name="Labrenz M."/>
            <person name="Spormann A.M."/>
            <person name="Op Den Camp H."/>
            <person name="Overmann J."/>
            <person name="Amann R."/>
            <person name="Jetten M.S.M."/>
            <person name="Mascher T."/>
            <person name="Medema M.H."/>
            <person name="Devos D.P."/>
            <person name="Kaster A.-K."/>
            <person name="Ovreas L."/>
            <person name="Rohde M."/>
            <person name="Galperin M.Y."/>
            <person name="Jogler C."/>
        </authorList>
    </citation>
    <scope>NUCLEOTIDE SEQUENCE [LARGE SCALE GENOMIC DNA]</scope>
    <source>
        <strain evidence="5 6">Pla100</strain>
    </source>
</reference>
<evidence type="ECO:0000313" key="6">
    <source>
        <dbReference type="Proteomes" id="UP000316213"/>
    </source>
</evidence>
<comment type="caution">
    <text evidence="5">The sequence shown here is derived from an EMBL/GenBank/DDBJ whole genome shotgun (WGS) entry which is preliminary data.</text>
</comment>
<keyword evidence="2" id="KW-0677">Repeat</keyword>
<proteinExistence type="predicted"/>
<dbReference type="SMART" id="SM00320">
    <property type="entry name" value="WD40"/>
    <property type="match status" value="4"/>
</dbReference>
<dbReference type="Proteomes" id="UP000316213">
    <property type="component" value="Unassembled WGS sequence"/>
</dbReference>
<feature type="repeat" description="WD" evidence="3">
    <location>
        <begin position="303"/>
        <end position="334"/>
    </location>
</feature>
<dbReference type="InterPro" id="IPR019775">
    <property type="entry name" value="WD40_repeat_CS"/>
</dbReference>
<dbReference type="PROSITE" id="PS50294">
    <property type="entry name" value="WD_REPEATS_REGION"/>
    <property type="match status" value="3"/>
</dbReference>
<name>A0A5C6A050_9BACT</name>
<feature type="domain" description="Cytochrome C Planctomycete-type" evidence="4">
    <location>
        <begin position="35"/>
        <end position="92"/>
    </location>
</feature>
<dbReference type="SUPFAM" id="SSF50978">
    <property type="entry name" value="WD40 repeat-like"/>
    <property type="match status" value="1"/>
</dbReference>
<dbReference type="OrthoDB" id="226265at2"/>
<accession>A0A5C6A050</accession>
<keyword evidence="1 3" id="KW-0853">WD repeat</keyword>
<dbReference type="Pfam" id="PF07635">
    <property type="entry name" value="PSCyt1"/>
    <property type="match status" value="1"/>
</dbReference>
<dbReference type="EMBL" id="SJPM01000011">
    <property type="protein sequence ID" value="TWT92568.1"/>
    <property type="molecule type" value="Genomic_DNA"/>
</dbReference>
<evidence type="ECO:0000256" key="3">
    <source>
        <dbReference type="PROSITE-ProRule" id="PRU00221"/>
    </source>
</evidence>
<dbReference type="PANTHER" id="PTHR44019">
    <property type="entry name" value="WD REPEAT-CONTAINING PROTEIN 55"/>
    <property type="match status" value="1"/>
</dbReference>
<evidence type="ECO:0000313" key="5">
    <source>
        <dbReference type="EMBL" id="TWT92568.1"/>
    </source>
</evidence>
<evidence type="ECO:0000256" key="1">
    <source>
        <dbReference type="ARBA" id="ARBA00022574"/>
    </source>
</evidence>
<keyword evidence="6" id="KW-1185">Reference proteome</keyword>
<evidence type="ECO:0000259" key="4">
    <source>
        <dbReference type="Pfam" id="PF07635"/>
    </source>
</evidence>
<dbReference type="InterPro" id="IPR015943">
    <property type="entry name" value="WD40/YVTN_repeat-like_dom_sf"/>
</dbReference>
<dbReference type="PROSITE" id="PS00678">
    <property type="entry name" value="WD_REPEATS_1"/>
    <property type="match status" value="2"/>
</dbReference>
<feature type="repeat" description="WD" evidence="3">
    <location>
        <begin position="219"/>
        <end position="260"/>
    </location>
</feature>
<dbReference type="AlphaFoldDB" id="A0A5C6A050"/>
<feature type="repeat" description="WD" evidence="3">
    <location>
        <begin position="261"/>
        <end position="302"/>
    </location>
</feature>
<dbReference type="Gene3D" id="2.60.120.380">
    <property type="match status" value="1"/>
</dbReference>
<dbReference type="PANTHER" id="PTHR44019:SF8">
    <property type="entry name" value="POC1 CENTRIOLAR PROTEIN HOMOLOG"/>
    <property type="match status" value="1"/>
</dbReference>
<dbReference type="CDD" id="cd00200">
    <property type="entry name" value="WD40"/>
    <property type="match status" value="1"/>
</dbReference>
<evidence type="ECO:0000256" key="2">
    <source>
        <dbReference type="ARBA" id="ARBA00022737"/>
    </source>
</evidence>
<dbReference type="RefSeq" id="WP_146580216.1">
    <property type="nucleotide sequence ID" value="NZ_SJPM01000011.1"/>
</dbReference>
<dbReference type="InterPro" id="IPR001680">
    <property type="entry name" value="WD40_rpt"/>
</dbReference>
<dbReference type="Pfam" id="PF00400">
    <property type="entry name" value="WD40"/>
    <property type="match status" value="4"/>
</dbReference>
<dbReference type="Gene3D" id="2.130.10.10">
    <property type="entry name" value="YVTN repeat-like/Quinoprotein amine dehydrogenase"/>
    <property type="match status" value="1"/>
</dbReference>
<organism evidence="5 6">
    <name type="scientific">Neorhodopirellula pilleata</name>
    <dbReference type="NCBI Taxonomy" id="2714738"/>
    <lineage>
        <taxon>Bacteria</taxon>
        <taxon>Pseudomonadati</taxon>
        <taxon>Planctomycetota</taxon>
        <taxon>Planctomycetia</taxon>
        <taxon>Pirellulales</taxon>
        <taxon>Pirellulaceae</taxon>
        <taxon>Neorhodopirellula</taxon>
    </lineage>
</organism>
<dbReference type="InterPro" id="IPR050505">
    <property type="entry name" value="WDR55/POC1"/>
</dbReference>
<dbReference type="PROSITE" id="PS50082">
    <property type="entry name" value="WD_REPEATS_2"/>
    <property type="match status" value="3"/>
</dbReference>